<dbReference type="InterPro" id="IPR005829">
    <property type="entry name" value="Sugar_transporter_CS"/>
</dbReference>
<feature type="transmembrane region" description="Helical" evidence="8">
    <location>
        <begin position="71"/>
        <end position="92"/>
    </location>
</feature>
<dbReference type="InParanoid" id="E1Z3I6"/>
<feature type="transmembrane region" description="Helical" evidence="8">
    <location>
        <begin position="505"/>
        <end position="527"/>
    </location>
</feature>
<dbReference type="InterPro" id="IPR005828">
    <property type="entry name" value="MFS_sugar_transport-like"/>
</dbReference>
<dbReference type="OrthoDB" id="5296287at2759"/>
<dbReference type="PROSITE" id="PS50850">
    <property type="entry name" value="MFS"/>
    <property type="match status" value="1"/>
</dbReference>
<organism evidence="12">
    <name type="scientific">Chlorella variabilis</name>
    <name type="common">Green alga</name>
    <dbReference type="NCBI Taxonomy" id="554065"/>
    <lineage>
        <taxon>Eukaryota</taxon>
        <taxon>Viridiplantae</taxon>
        <taxon>Chlorophyta</taxon>
        <taxon>core chlorophytes</taxon>
        <taxon>Trebouxiophyceae</taxon>
        <taxon>Chlorellales</taxon>
        <taxon>Chlorellaceae</taxon>
        <taxon>Chlorella clade</taxon>
        <taxon>Chlorella</taxon>
    </lineage>
</organism>
<dbReference type="PROSITE" id="PS00217">
    <property type="entry name" value="SUGAR_TRANSPORT_2"/>
    <property type="match status" value="1"/>
</dbReference>
<evidence type="ECO:0000256" key="7">
    <source>
        <dbReference type="ARBA" id="ARBA00023136"/>
    </source>
</evidence>
<dbReference type="RefSeq" id="XP_005851962.1">
    <property type="nucleotide sequence ID" value="XM_005851900.1"/>
</dbReference>
<accession>E1Z3I6</accession>
<evidence type="ECO:0000256" key="5">
    <source>
        <dbReference type="ARBA" id="ARBA00022847"/>
    </source>
</evidence>
<evidence type="ECO:0000259" key="10">
    <source>
        <dbReference type="PROSITE" id="PS50850"/>
    </source>
</evidence>
<evidence type="ECO:0000256" key="8">
    <source>
        <dbReference type="SAM" id="Phobius"/>
    </source>
</evidence>
<dbReference type="GO" id="GO:0015293">
    <property type="term" value="F:symporter activity"/>
    <property type="evidence" value="ECO:0007669"/>
    <property type="project" value="UniProtKB-KW"/>
</dbReference>
<evidence type="ECO:0000256" key="6">
    <source>
        <dbReference type="ARBA" id="ARBA00022989"/>
    </source>
</evidence>
<keyword evidence="5" id="KW-0769">Symport</keyword>
<evidence type="ECO:0000256" key="9">
    <source>
        <dbReference type="SAM" id="SignalP"/>
    </source>
</evidence>
<feature type="transmembrane region" description="Helical" evidence="8">
    <location>
        <begin position="207"/>
        <end position="226"/>
    </location>
</feature>
<dbReference type="Pfam" id="PF00083">
    <property type="entry name" value="Sugar_tr"/>
    <property type="match status" value="1"/>
</dbReference>
<evidence type="ECO:0000256" key="3">
    <source>
        <dbReference type="ARBA" id="ARBA00022475"/>
    </source>
</evidence>
<dbReference type="InterPro" id="IPR020846">
    <property type="entry name" value="MFS_dom"/>
</dbReference>
<sequence>MAKLTHQEWSKVVIVAGIGTILEWVSAAEECCEPAAEWDLTSTSVSSRYAQLTSTLKTVFFPKTNPTAQTLLWWAVYAVGFVVRPLGALLFGHIGDTYGRNNTLRIAIICMAVPTVVIGCLPTYSIGPYTAGLAAPILLTIFRLLQGLAMGGEFGPAIIYISELAPVAWRGRLVAILQMAVNVGMILATLLVMLLENTLDTYQMQVWGWRIPFLLAFGTALLGYWMRLGMPEPKAFLAAARAEKEADTKVAMVDGEGGAVGTVECDITTAPSAKSLATFKDGSSESASVAGSDDLSSLAEEAFDAEKEEGVLTRFHGHHKSKFPILRLLMNSWAGWVCQVAYMAWVSAAFYASVTWLPAQLRDAGLKPIVSQGIIIVSMLSNAAGLFACGTAFDKGFKAIWINFLVTLVGMTMGFGIYRGVWSSAAALDVASLACWFLIPLFQLVVGVAMASVVLPATRIYAPLERTTGFSFGYNVGYGVIGGITPFVVSAIIDDMPADIKALAPPIWLVSLGALSLLGCALLRGYASRLNKAYVGRIE</sequence>
<evidence type="ECO:0000313" key="11">
    <source>
        <dbReference type="EMBL" id="EFN59860.1"/>
    </source>
</evidence>
<evidence type="ECO:0000313" key="12">
    <source>
        <dbReference type="Proteomes" id="UP000008141"/>
    </source>
</evidence>
<dbReference type="KEGG" id="cvr:CHLNCDRAFT_133646"/>
<dbReference type="SUPFAM" id="SSF103473">
    <property type="entry name" value="MFS general substrate transporter"/>
    <property type="match status" value="1"/>
</dbReference>
<keyword evidence="3" id="KW-1003">Cell membrane</keyword>
<reference evidence="11 12" key="1">
    <citation type="journal article" date="2010" name="Plant Cell">
        <title>The Chlorella variabilis NC64A genome reveals adaptation to photosymbiosis, coevolution with viruses, and cryptic sex.</title>
        <authorList>
            <person name="Blanc G."/>
            <person name="Duncan G."/>
            <person name="Agarkova I."/>
            <person name="Borodovsky M."/>
            <person name="Gurnon J."/>
            <person name="Kuo A."/>
            <person name="Lindquist E."/>
            <person name="Lucas S."/>
            <person name="Pangilinan J."/>
            <person name="Polle J."/>
            <person name="Salamov A."/>
            <person name="Terry A."/>
            <person name="Yamada T."/>
            <person name="Dunigan D.D."/>
            <person name="Grigoriev I.V."/>
            <person name="Claverie J.M."/>
            <person name="Van Etten J.L."/>
        </authorList>
    </citation>
    <scope>NUCLEOTIDE SEQUENCE [LARGE SCALE GENOMIC DNA]</scope>
    <source>
        <strain evidence="11 12">NC64A</strain>
    </source>
</reference>
<feature type="transmembrane region" description="Helical" evidence="8">
    <location>
        <begin position="133"/>
        <end position="161"/>
    </location>
</feature>
<dbReference type="GO" id="GO:0005886">
    <property type="term" value="C:plasma membrane"/>
    <property type="evidence" value="ECO:0007669"/>
    <property type="project" value="UniProtKB-SubCell"/>
</dbReference>
<feature type="domain" description="Major facilitator superfamily (MFS) profile" evidence="10">
    <location>
        <begin position="12"/>
        <end position="531"/>
    </location>
</feature>
<comment type="subcellular location">
    <subcellularLocation>
        <location evidence="1">Cell membrane</location>
        <topology evidence="1">Multi-pass membrane protein</topology>
    </subcellularLocation>
</comment>
<gene>
    <name evidence="11" type="ORF">CHLNCDRAFT_133646</name>
</gene>
<feature type="transmembrane region" description="Helical" evidence="8">
    <location>
        <begin position="476"/>
        <end position="493"/>
    </location>
</feature>
<feature type="transmembrane region" description="Helical" evidence="8">
    <location>
        <begin position="333"/>
        <end position="357"/>
    </location>
</feature>
<name>E1Z3I6_CHLVA</name>
<dbReference type="Gene3D" id="1.20.1250.20">
    <property type="entry name" value="MFS general substrate transporter like domains"/>
    <property type="match status" value="1"/>
</dbReference>
<feature type="transmembrane region" description="Helical" evidence="8">
    <location>
        <begin position="104"/>
        <end position="127"/>
    </location>
</feature>
<feature type="transmembrane region" description="Helical" evidence="8">
    <location>
        <begin position="400"/>
        <end position="418"/>
    </location>
</feature>
<dbReference type="Proteomes" id="UP000008141">
    <property type="component" value="Unassembled WGS sequence"/>
</dbReference>
<dbReference type="InterPro" id="IPR051084">
    <property type="entry name" value="H+-coupled_symporters"/>
</dbReference>
<feature type="transmembrane region" description="Helical" evidence="8">
    <location>
        <begin position="369"/>
        <end position="393"/>
    </location>
</feature>
<keyword evidence="7 8" id="KW-0472">Membrane</keyword>
<keyword evidence="6 8" id="KW-1133">Transmembrane helix</keyword>
<keyword evidence="4 8" id="KW-0812">Transmembrane</keyword>
<feature type="transmembrane region" description="Helical" evidence="8">
    <location>
        <begin position="430"/>
        <end position="455"/>
    </location>
</feature>
<dbReference type="InterPro" id="IPR036259">
    <property type="entry name" value="MFS_trans_sf"/>
</dbReference>
<feature type="signal peptide" evidence="9">
    <location>
        <begin position="1"/>
        <end position="27"/>
    </location>
</feature>
<keyword evidence="2" id="KW-0813">Transport</keyword>
<feature type="transmembrane region" description="Helical" evidence="8">
    <location>
        <begin position="173"/>
        <end position="195"/>
    </location>
</feature>
<feature type="chain" id="PRO_5003155916" description="Major facilitator superfamily (MFS) profile domain-containing protein" evidence="9">
    <location>
        <begin position="28"/>
        <end position="539"/>
    </location>
</feature>
<evidence type="ECO:0000256" key="4">
    <source>
        <dbReference type="ARBA" id="ARBA00022692"/>
    </source>
</evidence>
<protein>
    <recommendedName>
        <fullName evidence="10">Major facilitator superfamily (MFS) profile domain-containing protein</fullName>
    </recommendedName>
</protein>
<dbReference type="STRING" id="554065.E1Z3I6"/>
<dbReference type="EMBL" id="GL433835">
    <property type="protein sequence ID" value="EFN59860.1"/>
    <property type="molecule type" value="Genomic_DNA"/>
</dbReference>
<dbReference type="eggNOG" id="ENOG502S1J1">
    <property type="taxonomic scope" value="Eukaryota"/>
</dbReference>
<keyword evidence="12" id="KW-1185">Reference proteome</keyword>
<evidence type="ECO:0000256" key="2">
    <source>
        <dbReference type="ARBA" id="ARBA00022448"/>
    </source>
</evidence>
<dbReference type="GeneID" id="17359216"/>
<keyword evidence="9" id="KW-0732">Signal</keyword>
<dbReference type="PANTHER" id="PTHR43528:SF1">
    <property type="entry name" value="ALPHA-KETOGLUTARATE PERMEASE"/>
    <property type="match status" value="1"/>
</dbReference>
<evidence type="ECO:0000256" key="1">
    <source>
        <dbReference type="ARBA" id="ARBA00004651"/>
    </source>
</evidence>
<dbReference type="AlphaFoldDB" id="E1Z3I6"/>
<proteinExistence type="predicted"/>
<dbReference type="PANTHER" id="PTHR43528">
    <property type="entry name" value="ALPHA-KETOGLUTARATE PERMEASE"/>
    <property type="match status" value="1"/>
</dbReference>